<dbReference type="Pfam" id="PF12796">
    <property type="entry name" value="Ank_2"/>
    <property type="match status" value="2"/>
</dbReference>
<feature type="region of interest" description="Disordered" evidence="4">
    <location>
        <begin position="32"/>
        <end position="51"/>
    </location>
</feature>
<gene>
    <name evidence="5" type="ORF">Cvel_6601</name>
</gene>
<sequence>MRGPPVQCQRVTPPIWSASMSISKELTLPEAASSRLQSDADSRALQDTVSPPGPAALFSAVRTGSIPQMETFLRSGGHIDVRDPASLNMTALMRASWDSVPGQIETVSWLLKNGADPNATFTVRDSPDWGEMVWDAWPEVSGSPDFEGWYCREYVRDCLDFEEADSVNALHLSAFQGHVGVLDLLLHEGVPINGDIGSKSNRTAALLAASAHHTEALRLLVERGAHVESSLLLTETTLWGQTPGSMLNDSEVVSFFRYLFEELNVTASGADDEFLGEIHFQPLALIQLFVDNGANVTARHSRSGMSVLHEATTQKPEEFKTISSFFLDEHQIPVDVRDNEGRTPLCALLSWIQYDEFANCTMSGETSERPRWCAEVTESIEKAAYLLERGADPCATDDSGLSALHRAVLSPADSGELVELLLRHMEDGAVNLQNPQNGNTPLHEASRLGHTESVRVLLSAGANASIANDDLRYPLGLAAEGGHLGAVRELLNFEADPALGSGSSNASEIALASGHLEVHFAILSFAHPTTHFGVVGCGELSFLRGKSRLDGDLVLEGECEGTADLLIDAVEALEFVNGSVSFLACSWQSQTAIDVSFPNLREVRGGVKVDKTEKIRSLSFPALSTVGGGVVIGEEAWSGTSGLFTVSAPALESIGESLRVMGNSNLTLLSMGTLSSVDRHVLIGSRYSSAWTNSNSALRSLAFDALATVGGDMIVEGPYSYEEASKLPLRELSLKSLTSIGGSLSIQRNRQLTTLSLPSLSSVGQADTVYYVVERNSLIVRENDALTLVQLDALTSAGAVTISSNDALQSVSLVALSSCRYNMERFRGLSGFFVGYNRLLRSLSVDSLSLVDGTFRVDSNANLTALSLDALQTLSGDLFLGPQTSSSFRRNVVESLSLPALKSVGGSLRIFSNSALKSVSAPVLASVGNVTGVSVFSNTPNGLVDIKSNSALTSVSLPALSLVAGDFGVQLNDALISVSAGALERIGRTFRIERNGVLDSLSVESLRFVGRDFRIESNYALTSLSAGLLSSISGDAVIGWNSALKSLSLNALISVGDLLFIRAQTCNVTAETVTEAVAPSDRGWTVTVRLSPLGGGSSNETAASGDGNGTGSVGFERPLQHAVLSAGSSLKVEVDCEPGLVNGFGSLRGEVEVTCRGGDGLVFDPSSFDSDRSVCSLPPKEAKSLRGRSPTGREGSGAQH</sequence>
<dbReference type="Gene3D" id="1.25.40.20">
    <property type="entry name" value="Ankyrin repeat-containing domain"/>
    <property type="match status" value="4"/>
</dbReference>
<dbReference type="InterPro" id="IPR002110">
    <property type="entry name" value="Ankyrin_rpt"/>
</dbReference>
<dbReference type="AlphaFoldDB" id="A0A0G4HFB1"/>
<dbReference type="Pfam" id="PF00023">
    <property type="entry name" value="Ank"/>
    <property type="match status" value="1"/>
</dbReference>
<dbReference type="PROSITE" id="PS50297">
    <property type="entry name" value="ANK_REP_REGION"/>
    <property type="match status" value="2"/>
</dbReference>
<evidence type="ECO:0000256" key="4">
    <source>
        <dbReference type="SAM" id="MobiDB-lite"/>
    </source>
</evidence>
<proteinExistence type="predicted"/>
<dbReference type="Gene3D" id="3.80.20.20">
    <property type="entry name" value="Receptor L-domain"/>
    <property type="match status" value="2"/>
</dbReference>
<dbReference type="SUPFAM" id="SSF52058">
    <property type="entry name" value="L domain-like"/>
    <property type="match status" value="3"/>
</dbReference>
<dbReference type="VEuPathDB" id="CryptoDB:Cvel_6601"/>
<evidence type="ECO:0000256" key="1">
    <source>
        <dbReference type="ARBA" id="ARBA00022737"/>
    </source>
</evidence>
<feature type="region of interest" description="Disordered" evidence="4">
    <location>
        <begin position="1092"/>
        <end position="1112"/>
    </location>
</feature>
<dbReference type="PANTHER" id="PTHR24161:SF124">
    <property type="entry name" value="TRANSIENT RECEPTOR POTENTIAL CHANNEL PYREXIA"/>
    <property type="match status" value="1"/>
</dbReference>
<protein>
    <submittedName>
        <fullName evidence="5">Uncharacterized protein</fullName>
    </submittedName>
</protein>
<dbReference type="SMART" id="SM00248">
    <property type="entry name" value="ANK"/>
    <property type="match status" value="8"/>
</dbReference>
<evidence type="ECO:0000256" key="2">
    <source>
        <dbReference type="ARBA" id="ARBA00023043"/>
    </source>
</evidence>
<feature type="region of interest" description="Disordered" evidence="4">
    <location>
        <begin position="1168"/>
        <end position="1200"/>
    </location>
</feature>
<name>A0A0G4HFB1_9ALVE</name>
<dbReference type="SUPFAM" id="SSF48403">
    <property type="entry name" value="Ankyrin repeat"/>
    <property type="match status" value="2"/>
</dbReference>
<reference evidence="5" key="1">
    <citation type="submission" date="2014-11" db="EMBL/GenBank/DDBJ databases">
        <authorList>
            <person name="Otto D Thomas"/>
            <person name="Naeem Raeece"/>
        </authorList>
    </citation>
    <scope>NUCLEOTIDE SEQUENCE</scope>
</reference>
<dbReference type="InterPro" id="IPR036941">
    <property type="entry name" value="Rcpt_L-dom_sf"/>
</dbReference>
<dbReference type="PANTHER" id="PTHR24161">
    <property type="entry name" value="ANK_REP_REGION DOMAIN-CONTAINING PROTEIN-RELATED"/>
    <property type="match status" value="1"/>
</dbReference>
<evidence type="ECO:0000313" key="5">
    <source>
        <dbReference type="EMBL" id="CEM42613.1"/>
    </source>
</evidence>
<keyword evidence="2 3" id="KW-0040">ANK repeat</keyword>
<keyword evidence="1" id="KW-0677">Repeat</keyword>
<dbReference type="EMBL" id="CDMZ01002493">
    <property type="protein sequence ID" value="CEM42613.1"/>
    <property type="molecule type" value="Genomic_DNA"/>
</dbReference>
<feature type="repeat" description="ANK" evidence="3">
    <location>
        <begin position="165"/>
        <end position="193"/>
    </location>
</feature>
<dbReference type="PROSITE" id="PS50088">
    <property type="entry name" value="ANK_REPEAT"/>
    <property type="match status" value="2"/>
</dbReference>
<organism evidence="5">
    <name type="scientific">Chromera velia CCMP2878</name>
    <dbReference type="NCBI Taxonomy" id="1169474"/>
    <lineage>
        <taxon>Eukaryota</taxon>
        <taxon>Sar</taxon>
        <taxon>Alveolata</taxon>
        <taxon>Colpodellida</taxon>
        <taxon>Chromeraceae</taxon>
        <taxon>Chromera</taxon>
    </lineage>
</organism>
<feature type="repeat" description="ANK" evidence="3">
    <location>
        <begin position="437"/>
        <end position="469"/>
    </location>
</feature>
<dbReference type="InterPro" id="IPR036770">
    <property type="entry name" value="Ankyrin_rpt-contain_sf"/>
</dbReference>
<evidence type="ECO:0000256" key="3">
    <source>
        <dbReference type="PROSITE-ProRule" id="PRU00023"/>
    </source>
</evidence>
<accession>A0A0G4HFB1</accession>